<feature type="binding site" evidence="17">
    <location>
        <position position="424"/>
    </location>
    <ligand>
        <name>AMP</name>
        <dbReference type="ChEBI" id="CHEBI:456215"/>
    </ligand>
</feature>
<sequence length="501" mass="53458">MSVSLLEIAQLRELEEKYARILGPDVLMQRAGKAAAEYIRELHPETCTVTVICGPGNNGGDGYVCAKILSELGYQVSVVNVGGKTPKTEQAKEALAAWEATGATIYTDPYDTPKAQIVVDALFGIGQTRALVGEYLDAAMWFNERRALHVSLDIPTGLDSQTGNWVGGRAGCRADATITFLSGKPGLYTSIGKDACGEVQVENLGISIPLTKINLTEVKDFKHVCASRTKNTSKADYGRVGVIGGGKGTVGAALIAARSALYMGAGRVYVELVEEKMDLDPSVPELMFRDKLDLSEMDAVVIGCGLGFSEKAKARFIECLQSDAALVIDADALTMVAGDEELLSLVTHRRAHTVITPHNAEAARILGYPLEEITADRLNRALDLSVLTGAVTVLKGAGTIVCQRSSISWINPTGTPALATAGSGDTLSGMIAAMFAQRYELMDCVLSAVYLHGLAAEGCDSGILASDIAPTAAEFLQALRDSYREHFHPLRERTDPVSWED</sequence>
<evidence type="ECO:0000256" key="15">
    <source>
        <dbReference type="ARBA" id="ARBA00048238"/>
    </source>
</evidence>
<dbReference type="PROSITE" id="PS51383">
    <property type="entry name" value="YJEF_C_3"/>
    <property type="match status" value="1"/>
</dbReference>
<accession>A0A6L6YFG7</accession>
<keyword evidence="23" id="KW-1185">Reference proteome</keyword>
<feature type="binding site" evidence="18">
    <location>
        <position position="58"/>
    </location>
    <ligand>
        <name>K(+)</name>
        <dbReference type="ChEBI" id="CHEBI:29103"/>
    </ligand>
</feature>
<dbReference type="Gene3D" id="3.40.1190.20">
    <property type="match status" value="1"/>
</dbReference>
<keyword evidence="13" id="KW-0511">Multifunctional enzyme</keyword>
<dbReference type="HAMAP" id="MF_01966">
    <property type="entry name" value="NADHX_epimerase"/>
    <property type="match status" value="1"/>
</dbReference>
<dbReference type="PROSITE" id="PS51385">
    <property type="entry name" value="YJEF_N"/>
    <property type="match status" value="1"/>
</dbReference>
<dbReference type="GO" id="GO:0046872">
    <property type="term" value="F:metal ion binding"/>
    <property type="evidence" value="ECO:0007669"/>
    <property type="project" value="UniProtKB-UniRule"/>
</dbReference>
<dbReference type="InterPro" id="IPR030677">
    <property type="entry name" value="Nnr"/>
</dbReference>
<evidence type="ECO:0000256" key="8">
    <source>
        <dbReference type="ARBA" id="ARBA00022857"/>
    </source>
</evidence>
<dbReference type="InterPro" id="IPR004443">
    <property type="entry name" value="YjeF_N_dom"/>
</dbReference>
<feature type="binding site" evidence="17">
    <location>
        <position position="305"/>
    </location>
    <ligand>
        <name>(6S)-NADPHX</name>
        <dbReference type="ChEBI" id="CHEBI:64076"/>
    </ligand>
</feature>
<evidence type="ECO:0000256" key="3">
    <source>
        <dbReference type="ARBA" id="ARBA00006001"/>
    </source>
</evidence>
<evidence type="ECO:0000256" key="7">
    <source>
        <dbReference type="ARBA" id="ARBA00022840"/>
    </source>
</evidence>
<dbReference type="GO" id="GO:0046496">
    <property type="term" value="P:nicotinamide nucleotide metabolic process"/>
    <property type="evidence" value="ECO:0007669"/>
    <property type="project" value="UniProtKB-UniRule"/>
</dbReference>
<dbReference type="GO" id="GO:0052855">
    <property type="term" value="F:ADP-dependent NAD(P)H-hydrate dehydratase activity"/>
    <property type="evidence" value="ECO:0007669"/>
    <property type="project" value="UniProtKB-UniRule"/>
</dbReference>
<comment type="similarity">
    <text evidence="3 19">In the N-terminal section; belongs to the NnrE/AIBP family.</text>
</comment>
<feature type="binding site" evidence="18">
    <location>
        <position position="135"/>
    </location>
    <ligand>
        <name>(6S)-NADPHX</name>
        <dbReference type="ChEBI" id="CHEBI:64076"/>
    </ligand>
</feature>
<comment type="catalytic activity">
    <reaction evidence="16 17 19">
        <text>(6S)-NADPHX + ADP = AMP + phosphate + NADPH + H(+)</text>
        <dbReference type="Rhea" id="RHEA:32235"/>
        <dbReference type="ChEBI" id="CHEBI:15378"/>
        <dbReference type="ChEBI" id="CHEBI:43474"/>
        <dbReference type="ChEBI" id="CHEBI:57783"/>
        <dbReference type="ChEBI" id="CHEBI:64076"/>
        <dbReference type="ChEBI" id="CHEBI:456215"/>
        <dbReference type="ChEBI" id="CHEBI:456216"/>
        <dbReference type="EC" id="4.2.1.136"/>
    </reaction>
</comment>
<dbReference type="PIRSF" id="PIRSF017184">
    <property type="entry name" value="Nnr"/>
    <property type="match status" value="1"/>
</dbReference>
<dbReference type="SUPFAM" id="SSF53613">
    <property type="entry name" value="Ribokinase-like"/>
    <property type="match status" value="1"/>
</dbReference>
<keyword evidence="8 17" id="KW-0521">NADP</keyword>
<evidence type="ECO:0000256" key="5">
    <source>
        <dbReference type="ARBA" id="ARBA00022723"/>
    </source>
</evidence>
<feature type="binding site" evidence="18">
    <location>
        <begin position="124"/>
        <end position="130"/>
    </location>
    <ligand>
        <name>(6S)-NADPHX</name>
        <dbReference type="ChEBI" id="CHEBI:64076"/>
    </ligand>
</feature>
<comment type="cofactor">
    <cofactor evidence="17">
        <name>Mg(2+)</name>
        <dbReference type="ChEBI" id="CHEBI:18420"/>
    </cofactor>
</comment>
<evidence type="ECO:0000256" key="13">
    <source>
        <dbReference type="ARBA" id="ARBA00023268"/>
    </source>
</evidence>
<feature type="binding site" evidence="17">
    <location>
        <position position="358"/>
    </location>
    <ligand>
        <name>(6S)-NADPHX</name>
        <dbReference type="ChEBI" id="CHEBI:64076"/>
    </ligand>
</feature>
<evidence type="ECO:0000256" key="2">
    <source>
        <dbReference type="ARBA" id="ARBA00000909"/>
    </source>
</evidence>
<dbReference type="InterPro" id="IPR036652">
    <property type="entry name" value="YjeF_N_dom_sf"/>
</dbReference>
<feature type="binding site" evidence="18">
    <location>
        <position position="156"/>
    </location>
    <ligand>
        <name>K(+)</name>
        <dbReference type="ChEBI" id="CHEBI:29103"/>
    </ligand>
</feature>
<evidence type="ECO:0000259" key="20">
    <source>
        <dbReference type="PROSITE" id="PS51383"/>
    </source>
</evidence>
<dbReference type="Pfam" id="PF03853">
    <property type="entry name" value="YjeF_N"/>
    <property type="match status" value="1"/>
</dbReference>
<organism evidence="22 23">
    <name type="scientific">Parasutterella muris</name>
    <dbReference type="NCBI Taxonomy" id="2565572"/>
    <lineage>
        <taxon>Bacteria</taxon>
        <taxon>Pseudomonadati</taxon>
        <taxon>Pseudomonadota</taxon>
        <taxon>Betaproteobacteria</taxon>
        <taxon>Burkholderiales</taxon>
        <taxon>Sutterellaceae</taxon>
        <taxon>Parasutterella</taxon>
    </lineage>
</organism>
<dbReference type="EC" id="4.2.1.136" evidence="19"/>
<comment type="catalytic activity">
    <reaction evidence="2 18 19">
        <text>(6R)-NADPHX = (6S)-NADPHX</text>
        <dbReference type="Rhea" id="RHEA:32227"/>
        <dbReference type="ChEBI" id="CHEBI:64076"/>
        <dbReference type="ChEBI" id="CHEBI:64077"/>
        <dbReference type="EC" id="5.1.99.6"/>
    </reaction>
</comment>
<dbReference type="GO" id="GO:0052856">
    <property type="term" value="F:NAD(P)HX epimerase activity"/>
    <property type="evidence" value="ECO:0007669"/>
    <property type="project" value="UniProtKB-UniRule"/>
</dbReference>
<keyword evidence="11 18" id="KW-0413">Isomerase</keyword>
<dbReference type="AlphaFoldDB" id="A0A6L6YFG7"/>
<dbReference type="PANTHER" id="PTHR12592:SF0">
    <property type="entry name" value="ATP-DEPENDENT (S)-NAD(P)H-HYDRATE DEHYDRATASE"/>
    <property type="match status" value="1"/>
</dbReference>
<comment type="similarity">
    <text evidence="4 19">In the C-terminal section; belongs to the NnrD/CARKD family.</text>
</comment>
<evidence type="ECO:0000256" key="18">
    <source>
        <dbReference type="HAMAP-Rule" id="MF_01966"/>
    </source>
</evidence>
<dbReference type="RefSeq" id="WP_160334545.1">
    <property type="nucleotide sequence ID" value="NZ_CALPCR010000027.1"/>
</dbReference>
<dbReference type="EMBL" id="WSRP01000005">
    <property type="protein sequence ID" value="MVX56114.1"/>
    <property type="molecule type" value="Genomic_DNA"/>
</dbReference>
<comment type="similarity">
    <text evidence="17">Belongs to the NnrD/CARKD family.</text>
</comment>
<evidence type="ECO:0000313" key="22">
    <source>
        <dbReference type="EMBL" id="MVX56114.1"/>
    </source>
</evidence>
<reference evidence="22 23" key="1">
    <citation type="submission" date="2019-12" db="EMBL/GenBank/DDBJ databases">
        <title>Microbes associate with the intestines of laboratory mice.</title>
        <authorList>
            <person name="Navarre W."/>
            <person name="Wong E."/>
        </authorList>
    </citation>
    <scope>NUCLEOTIDE SEQUENCE [LARGE SCALE GENOMIC DNA]</scope>
    <source>
        <strain evidence="22 23">NM82_D38</strain>
    </source>
</reference>
<evidence type="ECO:0000256" key="19">
    <source>
        <dbReference type="PIRNR" id="PIRNR017184"/>
    </source>
</evidence>
<keyword evidence="10 17" id="KW-0520">NAD</keyword>
<protein>
    <recommendedName>
        <fullName evidence="19">Bifunctional NAD(P)H-hydrate repair enzyme</fullName>
    </recommendedName>
    <alternativeName>
        <fullName evidence="19">Nicotinamide nucleotide repair protein</fullName>
    </alternativeName>
    <domain>
        <recommendedName>
            <fullName evidence="19">ADP-dependent (S)-NAD(P)H-hydrate dehydratase</fullName>
            <ecNumber evidence="19">4.2.1.136</ecNumber>
        </recommendedName>
        <alternativeName>
            <fullName evidence="19">ADP-dependent NAD(P)HX dehydratase</fullName>
        </alternativeName>
    </domain>
    <domain>
        <recommendedName>
            <fullName evidence="19">NAD(P)H-hydrate epimerase</fullName>
            <ecNumber evidence="19">5.1.99.6</ecNumber>
        </recommendedName>
    </domain>
</protein>
<keyword evidence="9 18" id="KW-0630">Potassium</keyword>
<dbReference type="Pfam" id="PF01256">
    <property type="entry name" value="Carb_kinase"/>
    <property type="match status" value="1"/>
</dbReference>
<comment type="similarity">
    <text evidence="18">Belongs to the NnrE/AIBP family.</text>
</comment>
<feature type="binding site" evidence="17">
    <location>
        <begin position="395"/>
        <end position="399"/>
    </location>
    <ligand>
        <name>AMP</name>
        <dbReference type="ChEBI" id="CHEBI:456215"/>
    </ligand>
</feature>
<comment type="caution">
    <text evidence="22">The sequence shown here is derived from an EMBL/GenBank/DDBJ whole genome shotgun (WGS) entry which is preliminary data.</text>
</comment>
<dbReference type="InterPro" id="IPR029056">
    <property type="entry name" value="Ribokinase-like"/>
</dbReference>
<dbReference type="EC" id="5.1.99.6" evidence="19"/>
<dbReference type="NCBIfam" id="TIGR00196">
    <property type="entry name" value="yjeF_cterm"/>
    <property type="match status" value="1"/>
</dbReference>
<dbReference type="HAMAP" id="MF_01965">
    <property type="entry name" value="NADHX_dehydratase"/>
    <property type="match status" value="1"/>
</dbReference>
<dbReference type="PANTHER" id="PTHR12592">
    <property type="entry name" value="ATP-DEPENDENT (S)-NAD(P)H-HYDRATE DEHYDRATASE FAMILY MEMBER"/>
    <property type="match status" value="1"/>
</dbReference>
<keyword evidence="12 17" id="KW-0456">Lyase</keyword>
<dbReference type="PROSITE" id="PS01050">
    <property type="entry name" value="YJEF_C_2"/>
    <property type="match status" value="1"/>
</dbReference>
<dbReference type="Gene3D" id="3.40.50.10260">
    <property type="entry name" value="YjeF N-terminal domain"/>
    <property type="match status" value="1"/>
</dbReference>
<comment type="function">
    <text evidence="14 19">Bifunctional enzyme that catalyzes the epimerization of the S- and R-forms of NAD(P)HX and the dehydration of the S-form of NAD(P)HX at the expense of ADP, which is converted to AMP. This allows the repair of both epimers of NAD(P)HX, a damaged form of NAD(P)H that is a result of enzymatic or heat-dependent hydration.</text>
</comment>
<evidence type="ECO:0000259" key="21">
    <source>
        <dbReference type="PROSITE" id="PS51385"/>
    </source>
</evidence>
<comment type="catalytic activity">
    <reaction evidence="15 17 19">
        <text>(6S)-NADHX + ADP = AMP + phosphate + NADH + H(+)</text>
        <dbReference type="Rhea" id="RHEA:32223"/>
        <dbReference type="ChEBI" id="CHEBI:15378"/>
        <dbReference type="ChEBI" id="CHEBI:43474"/>
        <dbReference type="ChEBI" id="CHEBI:57945"/>
        <dbReference type="ChEBI" id="CHEBI:64074"/>
        <dbReference type="ChEBI" id="CHEBI:456215"/>
        <dbReference type="ChEBI" id="CHEBI:456216"/>
        <dbReference type="EC" id="4.2.1.136"/>
    </reaction>
</comment>
<proteinExistence type="inferred from homology"/>
<dbReference type="InterPro" id="IPR017953">
    <property type="entry name" value="Carbohydrate_kinase_pred_CS"/>
</dbReference>
<feature type="binding site" evidence="18">
    <location>
        <position position="120"/>
    </location>
    <ligand>
        <name>K(+)</name>
        <dbReference type="ChEBI" id="CHEBI:29103"/>
    </ligand>
</feature>
<dbReference type="InterPro" id="IPR000631">
    <property type="entry name" value="CARKD"/>
</dbReference>
<feature type="binding site" evidence="17">
    <location>
        <position position="425"/>
    </location>
    <ligand>
        <name>(6S)-NADPHX</name>
        <dbReference type="ChEBI" id="CHEBI:64076"/>
    </ligand>
</feature>
<keyword evidence="6 17" id="KW-0547">Nucleotide-binding</keyword>
<dbReference type="GO" id="GO:0110051">
    <property type="term" value="P:metabolite repair"/>
    <property type="evidence" value="ECO:0007669"/>
    <property type="project" value="TreeGrafter"/>
</dbReference>
<feature type="binding site" evidence="18">
    <location>
        <begin position="57"/>
        <end position="61"/>
    </location>
    <ligand>
        <name>(6S)-NADPHX</name>
        <dbReference type="ChEBI" id="CHEBI:64076"/>
    </ligand>
</feature>
<name>A0A6L6YFG7_9BURK</name>
<keyword evidence="5 18" id="KW-0479">Metal-binding</keyword>
<dbReference type="CDD" id="cd01171">
    <property type="entry name" value="YXKO-related"/>
    <property type="match status" value="1"/>
</dbReference>
<dbReference type="GO" id="GO:0005524">
    <property type="term" value="F:ATP binding"/>
    <property type="evidence" value="ECO:0007669"/>
    <property type="project" value="UniProtKB-UniRule"/>
</dbReference>
<dbReference type="OrthoDB" id="9806925at2"/>
<feature type="domain" description="YjeF N-terminal" evidence="21">
    <location>
        <begin position="11"/>
        <end position="212"/>
    </location>
</feature>
<evidence type="ECO:0000256" key="16">
    <source>
        <dbReference type="ARBA" id="ARBA00049209"/>
    </source>
</evidence>
<feature type="binding site" evidence="18">
    <location>
        <position position="153"/>
    </location>
    <ligand>
        <name>(6S)-NADPHX</name>
        <dbReference type="ChEBI" id="CHEBI:64076"/>
    </ligand>
</feature>
<evidence type="ECO:0000256" key="4">
    <source>
        <dbReference type="ARBA" id="ARBA00009524"/>
    </source>
</evidence>
<evidence type="ECO:0000256" key="14">
    <source>
        <dbReference type="ARBA" id="ARBA00025153"/>
    </source>
</evidence>
<feature type="binding site" evidence="17">
    <location>
        <position position="252"/>
    </location>
    <ligand>
        <name>(6S)-NADPHX</name>
        <dbReference type="ChEBI" id="CHEBI:64076"/>
    </ligand>
</feature>
<dbReference type="Proteomes" id="UP000472580">
    <property type="component" value="Unassembled WGS sequence"/>
</dbReference>
<gene>
    <name evidence="18" type="primary">nnrE</name>
    <name evidence="17" type="synonym">nnrD</name>
    <name evidence="22" type="ORF">E5987_02695</name>
</gene>
<evidence type="ECO:0000256" key="10">
    <source>
        <dbReference type="ARBA" id="ARBA00023027"/>
    </source>
</evidence>
<evidence type="ECO:0000256" key="11">
    <source>
        <dbReference type="ARBA" id="ARBA00023235"/>
    </source>
</evidence>
<comment type="function">
    <text evidence="17">Catalyzes the dehydration of the S-form of NAD(P)HX at the expense of ADP, which is converted to AMP. Together with NAD(P)HX epimerase, which catalyzes the epimerization of the S- and R-forms, the enzyme allows the repair of both epimers of NAD(P)HX, a damaged form of NAD(P)H that is a result of enzymatic or heat-dependent hydration.</text>
</comment>
<keyword evidence="7 17" id="KW-0067">ATP-binding</keyword>
<comment type="cofactor">
    <cofactor evidence="18 19">
        <name>K(+)</name>
        <dbReference type="ChEBI" id="CHEBI:29103"/>
    </cofactor>
    <text evidence="18 19">Binds 1 potassium ion per subunit.</text>
</comment>
<dbReference type="NCBIfam" id="TIGR00197">
    <property type="entry name" value="yjeF_nterm"/>
    <property type="match status" value="1"/>
</dbReference>
<comment type="catalytic activity">
    <reaction evidence="1 18 19">
        <text>(6R)-NADHX = (6S)-NADHX</text>
        <dbReference type="Rhea" id="RHEA:32215"/>
        <dbReference type="ChEBI" id="CHEBI:64074"/>
        <dbReference type="ChEBI" id="CHEBI:64075"/>
        <dbReference type="EC" id="5.1.99.6"/>
    </reaction>
</comment>
<evidence type="ECO:0000256" key="17">
    <source>
        <dbReference type="HAMAP-Rule" id="MF_01965"/>
    </source>
</evidence>
<comment type="function">
    <text evidence="18">Catalyzes the epimerization of the S- and R-forms of NAD(P)HX, a damaged form of NAD(P)H that is a result of enzymatic or heat-dependent hydration. This is a prerequisite for the S-specific NAD(P)H-hydrate dehydratase to allow the repair of both epimers of NAD(P)HX.</text>
</comment>
<evidence type="ECO:0000256" key="12">
    <source>
        <dbReference type="ARBA" id="ARBA00023239"/>
    </source>
</evidence>
<dbReference type="SUPFAM" id="SSF64153">
    <property type="entry name" value="YjeF N-terminal domain-like"/>
    <property type="match status" value="1"/>
</dbReference>
<evidence type="ECO:0000256" key="1">
    <source>
        <dbReference type="ARBA" id="ARBA00000013"/>
    </source>
</evidence>
<comment type="subunit">
    <text evidence="17">Homotetramer.</text>
</comment>
<evidence type="ECO:0000313" key="23">
    <source>
        <dbReference type="Proteomes" id="UP000472580"/>
    </source>
</evidence>
<evidence type="ECO:0000256" key="9">
    <source>
        <dbReference type="ARBA" id="ARBA00022958"/>
    </source>
</evidence>
<evidence type="ECO:0000256" key="6">
    <source>
        <dbReference type="ARBA" id="ARBA00022741"/>
    </source>
</evidence>
<feature type="domain" description="YjeF C-terminal" evidence="20">
    <location>
        <begin position="217"/>
        <end position="479"/>
    </location>
</feature>